<dbReference type="PANTHER" id="PTHR11349">
    <property type="entry name" value="NUCLEOSIDE DIPHOSPHATE KINASE"/>
    <property type="match status" value="1"/>
</dbReference>
<comment type="catalytic activity">
    <reaction evidence="1">
        <text>a 2'-deoxyribonucleoside 5'-diphosphate + ATP = a 2'-deoxyribonucleoside 5'-triphosphate + ADP</text>
        <dbReference type="Rhea" id="RHEA:44640"/>
        <dbReference type="ChEBI" id="CHEBI:30616"/>
        <dbReference type="ChEBI" id="CHEBI:61560"/>
        <dbReference type="ChEBI" id="CHEBI:73316"/>
        <dbReference type="ChEBI" id="CHEBI:456216"/>
        <dbReference type="EC" id="2.7.4.6"/>
    </reaction>
</comment>
<evidence type="ECO:0000256" key="3">
    <source>
        <dbReference type="ARBA" id="ARBA00001946"/>
    </source>
</evidence>
<keyword evidence="7" id="KW-0418">Kinase</keyword>
<dbReference type="Proteomes" id="UP001202328">
    <property type="component" value="Unassembled WGS sequence"/>
</dbReference>
<name>A0AAD4SXX4_9MAGN</name>
<dbReference type="SMART" id="SM00562">
    <property type="entry name" value="NDK"/>
    <property type="match status" value="1"/>
</dbReference>
<keyword evidence="11" id="KW-1185">Reference proteome</keyword>
<evidence type="ECO:0000256" key="1">
    <source>
        <dbReference type="ARBA" id="ARBA00000082"/>
    </source>
</evidence>
<reference evidence="10" key="1">
    <citation type="submission" date="2022-04" db="EMBL/GenBank/DDBJ databases">
        <title>A functionally conserved STORR gene fusion in Papaver species that diverged 16.8 million years ago.</title>
        <authorList>
            <person name="Catania T."/>
        </authorList>
    </citation>
    <scope>NUCLEOTIDE SEQUENCE</scope>
    <source>
        <strain evidence="10">S-188037</strain>
    </source>
</reference>
<evidence type="ECO:0000313" key="10">
    <source>
        <dbReference type="EMBL" id="KAI3928573.1"/>
    </source>
</evidence>
<dbReference type="InterPro" id="IPR036850">
    <property type="entry name" value="NDK-like_dom_sf"/>
</dbReference>
<comment type="similarity">
    <text evidence="4 8">Belongs to the NDK family.</text>
</comment>
<dbReference type="PROSITE" id="PS51374">
    <property type="entry name" value="NDPK_LIKE"/>
    <property type="match status" value="1"/>
</dbReference>
<feature type="domain" description="Nucleoside diphosphate kinase-like" evidence="9">
    <location>
        <begin position="80"/>
        <end position="213"/>
    </location>
</feature>
<evidence type="ECO:0000256" key="5">
    <source>
        <dbReference type="ARBA" id="ARBA00012966"/>
    </source>
</evidence>
<dbReference type="SUPFAM" id="SSF54919">
    <property type="entry name" value="Nucleoside diphosphate kinase, NDK"/>
    <property type="match status" value="1"/>
</dbReference>
<dbReference type="EC" id="2.7.4.6" evidence="5"/>
<accession>A0AAD4SXX4</accession>
<comment type="catalytic activity">
    <reaction evidence="2">
        <text>a ribonucleoside 5'-diphosphate + ATP = a ribonucleoside 5'-triphosphate + ADP</text>
        <dbReference type="Rhea" id="RHEA:18113"/>
        <dbReference type="ChEBI" id="CHEBI:30616"/>
        <dbReference type="ChEBI" id="CHEBI:57930"/>
        <dbReference type="ChEBI" id="CHEBI:61557"/>
        <dbReference type="ChEBI" id="CHEBI:456216"/>
        <dbReference type="EC" id="2.7.4.6"/>
    </reaction>
</comment>
<proteinExistence type="inferred from homology"/>
<dbReference type="Pfam" id="PF00334">
    <property type="entry name" value="NDK"/>
    <property type="match status" value="1"/>
</dbReference>
<evidence type="ECO:0000256" key="4">
    <source>
        <dbReference type="ARBA" id="ARBA00008142"/>
    </source>
</evidence>
<comment type="caution">
    <text evidence="10">The sequence shown here is derived from an EMBL/GenBank/DDBJ whole genome shotgun (WGS) entry which is preliminary data.</text>
</comment>
<evidence type="ECO:0000313" key="11">
    <source>
        <dbReference type="Proteomes" id="UP001202328"/>
    </source>
</evidence>
<dbReference type="Gene3D" id="3.30.70.141">
    <property type="entry name" value="Nucleoside diphosphate kinase-like domain"/>
    <property type="match status" value="1"/>
</dbReference>
<protein>
    <recommendedName>
        <fullName evidence="5">nucleoside-diphosphate kinase</fullName>
        <ecNumber evidence="5">2.7.4.6</ecNumber>
    </recommendedName>
</protein>
<organism evidence="10 11">
    <name type="scientific">Papaver atlanticum</name>
    <dbReference type="NCBI Taxonomy" id="357466"/>
    <lineage>
        <taxon>Eukaryota</taxon>
        <taxon>Viridiplantae</taxon>
        <taxon>Streptophyta</taxon>
        <taxon>Embryophyta</taxon>
        <taxon>Tracheophyta</taxon>
        <taxon>Spermatophyta</taxon>
        <taxon>Magnoliopsida</taxon>
        <taxon>Ranunculales</taxon>
        <taxon>Papaveraceae</taxon>
        <taxon>Papaveroideae</taxon>
        <taxon>Papaver</taxon>
    </lineage>
</organism>
<sequence length="402" mass="45528">MAVAPLPVAVTANALVVATGDKYKIKIRRERNSSLSPLQLCHLQLDSSASSRFMVNKMNKMKRKSRGENIYESDRLQQKTQQTFLLAYPCHYSHRSVGAILTKFEKSDLKIIEMRCTDVTRNFAQKHVYNIGWDPEAYEDNVPYGNWVNYIASNPVVAMIVEGKGAMDKVYELISEKQLPFWCDEEATVYTSSTPAQAEIDIGTWFRSIDLEKEMRNSKKVVSVLPDNVHGPVHDVERTFQNIYEDVKKLPPKFKDWFSMEEMCVLLINPLAFQRCCAGQVLDAIQANCSSIRGIKLVRKADYPSNLWPTHSAPSDYGIAVVVCELKPSLTIMHENPDSKYINYIEGVFKIGSNYIHQSEPGKEVLEHATKFFKSGFSVWAYPNGLDLGGYIFEASLVGLVE</sequence>
<dbReference type="AlphaFoldDB" id="A0AAD4SXX4"/>
<keyword evidence="6" id="KW-0808">Transferase</keyword>
<dbReference type="GO" id="GO:0004550">
    <property type="term" value="F:nucleoside diphosphate kinase activity"/>
    <property type="evidence" value="ECO:0007669"/>
    <property type="project" value="UniProtKB-EC"/>
</dbReference>
<dbReference type="InterPro" id="IPR034907">
    <property type="entry name" value="NDK-like_dom"/>
</dbReference>
<comment type="caution">
    <text evidence="8">Lacks conserved residue(s) required for the propagation of feature annotation.</text>
</comment>
<evidence type="ECO:0000259" key="9">
    <source>
        <dbReference type="SMART" id="SM00562"/>
    </source>
</evidence>
<dbReference type="EMBL" id="JAJJMB010007708">
    <property type="protein sequence ID" value="KAI3928573.1"/>
    <property type="molecule type" value="Genomic_DNA"/>
</dbReference>
<gene>
    <name evidence="10" type="ORF">MKW98_024174</name>
</gene>
<evidence type="ECO:0000256" key="8">
    <source>
        <dbReference type="PROSITE-ProRule" id="PRU00706"/>
    </source>
</evidence>
<evidence type="ECO:0000256" key="2">
    <source>
        <dbReference type="ARBA" id="ARBA00000937"/>
    </source>
</evidence>
<comment type="cofactor">
    <cofactor evidence="3">
        <name>Mg(2+)</name>
        <dbReference type="ChEBI" id="CHEBI:18420"/>
    </cofactor>
</comment>
<evidence type="ECO:0000256" key="7">
    <source>
        <dbReference type="ARBA" id="ARBA00022777"/>
    </source>
</evidence>
<evidence type="ECO:0000256" key="6">
    <source>
        <dbReference type="ARBA" id="ARBA00022679"/>
    </source>
</evidence>